<name>A0A167AUU5_METRR</name>
<feature type="repeat" description="ANK" evidence="3">
    <location>
        <begin position="210"/>
        <end position="242"/>
    </location>
</feature>
<dbReference type="InterPro" id="IPR036770">
    <property type="entry name" value="Ankyrin_rpt-contain_sf"/>
</dbReference>
<dbReference type="PROSITE" id="PS50088">
    <property type="entry name" value="ANK_REPEAT"/>
    <property type="match status" value="9"/>
</dbReference>
<keyword evidence="2 3" id="KW-0040">ANK repeat</keyword>
<dbReference type="PROSITE" id="PS50297">
    <property type="entry name" value="ANK_REP_REGION"/>
    <property type="match status" value="9"/>
</dbReference>
<keyword evidence="1" id="KW-0677">Repeat</keyword>
<gene>
    <name evidence="4" type="ORF">NOR_06189</name>
</gene>
<comment type="caution">
    <text evidence="4">The sequence shown here is derived from an EMBL/GenBank/DDBJ whole genome shotgun (WGS) entry which is preliminary data.</text>
</comment>
<feature type="repeat" description="ANK" evidence="3">
    <location>
        <begin position="375"/>
        <end position="407"/>
    </location>
</feature>
<dbReference type="PRINTS" id="PR01415">
    <property type="entry name" value="ANKYRIN"/>
</dbReference>
<feature type="repeat" description="ANK" evidence="3">
    <location>
        <begin position="144"/>
        <end position="176"/>
    </location>
</feature>
<feature type="repeat" description="ANK" evidence="3">
    <location>
        <begin position="177"/>
        <end position="209"/>
    </location>
</feature>
<dbReference type="OMA" id="RHAIHAY"/>
<dbReference type="EMBL" id="AZHC01000022">
    <property type="protein sequence ID" value="OAA39351.1"/>
    <property type="molecule type" value="Genomic_DNA"/>
</dbReference>
<evidence type="ECO:0000256" key="1">
    <source>
        <dbReference type="ARBA" id="ARBA00022737"/>
    </source>
</evidence>
<dbReference type="STRING" id="1081105.A0A167AUU5"/>
<organism evidence="4 5">
    <name type="scientific">Metarhizium rileyi (strain RCEF 4871)</name>
    <name type="common">Nomuraea rileyi</name>
    <dbReference type="NCBI Taxonomy" id="1649241"/>
    <lineage>
        <taxon>Eukaryota</taxon>
        <taxon>Fungi</taxon>
        <taxon>Dikarya</taxon>
        <taxon>Ascomycota</taxon>
        <taxon>Pezizomycotina</taxon>
        <taxon>Sordariomycetes</taxon>
        <taxon>Hypocreomycetidae</taxon>
        <taxon>Hypocreales</taxon>
        <taxon>Clavicipitaceae</taxon>
        <taxon>Metarhizium</taxon>
    </lineage>
</organism>
<accession>A0A167AUU5</accession>
<dbReference type="PANTHER" id="PTHR24188:SF29">
    <property type="entry name" value="GH09064P"/>
    <property type="match status" value="1"/>
</dbReference>
<evidence type="ECO:0000256" key="2">
    <source>
        <dbReference type="ARBA" id="ARBA00023043"/>
    </source>
</evidence>
<dbReference type="Gene3D" id="1.25.40.20">
    <property type="entry name" value="Ankyrin repeat-containing domain"/>
    <property type="match status" value="5"/>
</dbReference>
<dbReference type="Proteomes" id="UP000243498">
    <property type="component" value="Unassembled WGS sequence"/>
</dbReference>
<dbReference type="InterPro" id="IPR002110">
    <property type="entry name" value="Ankyrin_rpt"/>
</dbReference>
<evidence type="ECO:0000313" key="5">
    <source>
        <dbReference type="Proteomes" id="UP000243498"/>
    </source>
</evidence>
<dbReference type="Pfam" id="PF12796">
    <property type="entry name" value="Ank_2"/>
    <property type="match status" value="4"/>
</dbReference>
<proteinExistence type="predicted"/>
<feature type="repeat" description="ANK" evidence="3">
    <location>
        <begin position="112"/>
        <end position="144"/>
    </location>
</feature>
<dbReference type="PANTHER" id="PTHR24188">
    <property type="entry name" value="ANKYRIN REPEAT PROTEIN"/>
    <property type="match status" value="1"/>
</dbReference>
<feature type="repeat" description="ANK" evidence="3">
    <location>
        <begin position="309"/>
        <end position="341"/>
    </location>
</feature>
<feature type="repeat" description="ANK" evidence="3">
    <location>
        <begin position="342"/>
        <end position="374"/>
    </location>
</feature>
<dbReference type="SMART" id="SM00248">
    <property type="entry name" value="ANK"/>
    <property type="match status" value="13"/>
</dbReference>
<sequence>MSLFDLANELLVAIGQFLDAERDIDAFAKSSKRLYAILIAHLYRYNAHNSSASALVWAAKSGRVETLQRAVATGVRVHEFALLPAASEEGHAGIVRLLLATPGADADVKNQGGWTSLAAASRQGHVDVVKLLLEANADLQTNYAGWTPLNVAANDGHAEVVKLLLAKGAGVSAPSDTGWTPLKSAACNGHLEVVKLLLTHGADVHATADQMWTPLHSAANSGHGDVVELLMDHGADSAVATADGWTPLTLAADQGMEEAVQTLLAKGADVALPGGNGWTPITLASDSGRVAVVQILLDKGADVNSTCNNGWTPLTLASASGHVAVVALLLRRGADIRATNDSGWSSLLIASDRGHRDVVESLLAHGADVSTTSVAGLTALQAASENGNLEVAELLLDKGADTSAANRSGWNALHIAAHNSHCRLVELLLSTPGVEPDAKDNNGRTASYHAAMRGNADVVDLFLARAVSLTIPDCYGSKPIFSAVRNGHEAVARRLLAAHSYTANHLDGFGRNLLWWARRSGRPGLVRLVWQHVRMQDQGLEPDDDMELEENPIKFVKDACWCEVCTRCTVLGTTSYECPSCDGGYFLVCAECYDTGVRCRESSHHLIPHSCNRVA</sequence>
<dbReference type="SUPFAM" id="SSF48403">
    <property type="entry name" value="Ankyrin repeat"/>
    <property type="match status" value="2"/>
</dbReference>
<evidence type="ECO:0000313" key="4">
    <source>
        <dbReference type="EMBL" id="OAA39351.1"/>
    </source>
</evidence>
<evidence type="ECO:0000256" key="3">
    <source>
        <dbReference type="PROSITE-ProRule" id="PRU00023"/>
    </source>
</evidence>
<reference evidence="4 5" key="1">
    <citation type="journal article" date="2016" name="Genome Biol. Evol.">
        <title>Divergent and convergent evolution of fungal pathogenicity.</title>
        <authorList>
            <person name="Shang Y."/>
            <person name="Xiao G."/>
            <person name="Zheng P."/>
            <person name="Cen K."/>
            <person name="Zhan S."/>
            <person name="Wang C."/>
        </authorList>
    </citation>
    <scope>NUCLEOTIDE SEQUENCE [LARGE SCALE GENOMIC DNA]</scope>
    <source>
        <strain evidence="4 5">RCEF 4871</strain>
    </source>
</reference>
<dbReference type="Pfam" id="PF13637">
    <property type="entry name" value="Ank_4"/>
    <property type="match status" value="1"/>
</dbReference>
<keyword evidence="5" id="KW-1185">Reference proteome</keyword>
<dbReference type="AlphaFoldDB" id="A0A167AUU5"/>
<feature type="repeat" description="ANK" evidence="3">
    <location>
        <begin position="243"/>
        <end position="275"/>
    </location>
</feature>
<protein>
    <submittedName>
        <fullName evidence="4">Ankyrin repeat-containing domain protein</fullName>
    </submittedName>
</protein>
<feature type="repeat" description="ANK" evidence="3">
    <location>
        <begin position="276"/>
        <end position="308"/>
    </location>
</feature>
<dbReference type="OrthoDB" id="20872at2759"/>